<evidence type="ECO:0000256" key="9">
    <source>
        <dbReference type="SAM" id="MobiDB-lite"/>
    </source>
</evidence>
<evidence type="ECO:0000256" key="6">
    <source>
        <dbReference type="ARBA" id="ARBA00022839"/>
    </source>
</evidence>
<evidence type="ECO:0000313" key="11">
    <source>
        <dbReference type="EMBL" id="CDS03624.1"/>
    </source>
</evidence>
<dbReference type="Gene3D" id="3.30.420.10">
    <property type="entry name" value="Ribonuclease H-like superfamily/Ribonuclease H"/>
    <property type="match status" value="1"/>
</dbReference>
<dbReference type="GO" id="GO:0071035">
    <property type="term" value="P:nuclear polyadenylation-dependent rRNA catabolic process"/>
    <property type="evidence" value="ECO:0007669"/>
    <property type="project" value="TreeGrafter"/>
</dbReference>
<evidence type="ECO:0000256" key="7">
    <source>
        <dbReference type="ARBA" id="ARBA00023242"/>
    </source>
</evidence>
<organism evidence="11">
    <name type="scientific">Lichtheimia ramosa</name>
    <dbReference type="NCBI Taxonomy" id="688394"/>
    <lineage>
        <taxon>Eukaryota</taxon>
        <taxon>Fungi</taxon>
        <taxon>Fungi incertae sedis</taxon>
        <taxon>Mucoromycota</taxon>
        <taxon>Mucoromycotina</taxon>
        <taxon>Mucoromycetes</taxon>
        <taxon>Mucorales</taxon>
        <taxon>Lichtheimiaceae</taxon>
        <taxon>Lichtheimia</taxon>
    </lineage>
</organism>
<sequence length="729" mass="83098">MASTSVPDPKSQFKEYQESLFKSLVAATNAANALPSDDLGFYRSLDRQFAKDLDTCGSRLLTVANNVVQHCSGDTGAEFTSVDDVDDATFRFNNVIDVVDGLLEKADMYLDEMRGRTRKVENEHKQDAPEVTQVSAKGKLEYKLLHANNIARPQLQFKDRVDNSNKTPFIRKIKVKPHAKVPLDYGVTPDMLSDEAPRSLPHPYEYEIEHLEYPDFMFEDKEPIMYEPFDTTSAIWVDNDEQLEEMMKDLATAREIAIDLEHHNYRSYQGFTCLMQISTRDQDYIVDTLVLRDRLWQLNEHFANPNIVKVLHGAESDINWLQRDFGLYIVNMFDTYFATKLLEFPQHSLAFLLKKYCSVDADKKYQLADWRIRPLPEEMLKYARSDTHYLLYIYDRVRNELIGRSVANYNLLRAALQRSNALAATKYEKIVYDAETGSGPFGWKGLLIKWKHPMTEQQLAVYKAIHQWRDVIARQEDESTNYVLPNHMLFALVERMPTESASVIGCCNPCPPLVRMNAQAIGLLVQRAKMDVLFGNTTASSSPTQTNSDDAATNSPVKSVNKTKTKKPLERNLDPSVFDVVKVQEARMQEASQLSKSTSSLFGVASIMDVDEDEQDRAIAERIRSTLKLTLPFEGLKVKVATPTPGAVKQEPVEEKPKAPAVETPVTESPSTSVKKEEEMLYVPSEERNTKKRSAPSEGEPIVLRESMRKKKKNKNKKKNNNPQQQQQQ</sequence>
<name>A0A077WAM5_9FUNG</name>
<protein>
    <recommendedName>
        <fullName evidence="10">HRDC domain-containing protein</fullName>
    </recommendedName>
</protein>
<evidence type="ECO:0000256" key="3">
    <source>
        <dbReference type="ARBA" id="ARBA00022722"/>
    </source>
</evidence>
<keyword evidence="6" id="KW-0269">Exonuclease</keyword>
<dbReference type="Pfam" id="PF00570">
    <property type="entry name" value="HRDC"/>
    <property type="match status" value="1"/>
</dbReference>
<comment type="similarity">
    <text evidence="8">Belongs to the exosome component 10/RRP6 family.</text>
</comment>
<accession>A0A077WAM5</accession>
<dbReference type="InterPro" id="IPR012337">
    <property type="entry name" value="RNaseH-like_sf"/>
</dbReference>
<dbReference type="GO" id="GO:0005730">
    <property type="term" value="C:nucleolus"/>
    <property type="evidence" value="ECO:0007669"/>
    <property type="project" value="TreeGrafter"/>
</dbReference>
<evidence type="ECO:0000256" key="2">
    <source>
        <dbReference type="ARBA" id="ARBA00022552"/>
    </source>
</evidence>
<keyword evidence="3" id="KW-0540">Nuclease</keyword>
<dbReference type="InterPro" id="IPR012588">
    <property type="entry name" value="Exosome-assoc_fac_Rrp6_N"/>
</dbReference>
<dbReference type="OrthoDB" id="2250022at2759"/>
<dbReference type="CDD" id="cd06147">
    <property type="entry name" value="Rrp6p_like_exo"/>
    <property type="match status" value="1"/>
</dbReference>
<feature type="compositionally biased region" description="Basic and acidic residues" evidence="9">
    <location>
        <begin position="674"/>
        <end position="689"/>
    </location>
</feature>
<gene>
    <name evidence="11" type="ORF">LRAMOSA01026</name>
</gene>
<dbReference type="GO" id="GO:0000175">
    <property type="term" value="F:3'-5'-RNA exonuclease activity"/>
    <property type="evidence" value="ECO:0007669"/>
    <property type="project" value="InterPro"/>
</dbReference>
<dbReference type="InterPro" id="IPR049559">
    <property type="entry name" value="Rrp6p-like_exo"/>
</dbReference>
<dbReference type="GO" id="GO:0071037">
    <property type="term" value="P:nuclear polyadenylation-dependent snRNA catabolic process"/>
    <property type="evidence" value="ECO:0007669"/>
    <property type="project" value="TreeGrafter"/>
</dbReference>
<keyword evidence="4" id="KW-0378">Hydrolase</keyword>
<dbReference type="InterPro" id="IPR010997">
    <property type="entry name" value="HRDC-like_sf"/>
</dbReference>
<dbReference type="AlphaFoldDB" id="A0A077WAM5"/>
<dbReference type="GO" id="GO:0071039">
    <property type="term" value="P:nuclear polyadenylation-dependent CUT catabolic process"/>
    <property type="evidence" value="ECO:0007669"/>
    <property type="project" value="TreeGrafter"/>
</dbReference>
<dbReference type="PANTHER" id="PTHR12124:SF47">
    <property type="entry name" value="EXOSOME COMPONENT 10"/>
    <property type="match status" value="1"/>
</dbReference>
<dbReference type="Pfam" id="PF08066">
    <property type="entry name" value="PMC2NT"/>
    <property type="match status" value="1"/>
</dbReference>
<evidence type="ECO:0000256" key="5">
    <source>
        <dbReference type="ARBA" id="ARBA00022835"/>
    </source>
</evidence>
<dbReference type="SUPFAM" id="SSF47819">
    <property type="entry name" value="HRDC-like"/>
    <property type="match status" value="1"/>
</dbReference>
<dbReference type="GO" id="GO:0003727">
    <property type="term" value="F:single-stranded RNA binding"/>
    <property type="evidence" value="ECO:0007669"/>
    <property type="project" value="TreeGrafter"/>
</dbReference>
<dbReference type="GO" id="GO:0071036">
    <property type="term" value="P:nuclear polyadenylation-dependent snoRNA catabolic process"/>
    <property type="evidence" value="ECO:0007669"/>
    <property type="project" value="TreeGrafter"/>
</dbReference>
<dbReference type="SUPFAM" id="SSF53098">
    <property type="entry name" value="Ribonuclease H-like"/>
    <property type="match status" value="1"/>
</dbReference>
<keyword evidence="7" id="KW-0539">Nucleus</keyword>
<evidence type="ECO:0000259" key="10">
    <source>
        <dbReference type="PROSITE" id="PS50967"/>
    </source>
</evidence>
<proteinExistence type="inferred from homology"/>
<dbReference type="InterPro" id="IPR002121">
    <property type="entry name" value="HRDC_dom"/>
</dbReference>
<evidence type="ECO:0000256" key="4">
    <source>
        <dbReference type="ARBA" id="ARBA00022801"/>
    </source>
</evidence>
<dbReference type="PROSITE" id="PS50967">
    <property type="entry name" value="HRDC"/>
    <property type="match status" value="1"/>
</dbReference>
<dbReference type="GO" id="GO:0071044">
    <property type="term" value="P:histone mRNA catabolic process"/>
    <property type="evidence" value="ECO:0007669"/>
    <property type="project" value="TreeGrafter"/>
</dbReference>
<evidence type="ECO:0000256" key="1">
    <source>
        <dbReference type="ARBA" id="ARBA00004123"/>
    </source>
</evidence>
<dbReference type="SMART" id="SM00341">
    <property type="entry name" value="HRDC"/>
    <property type="match status" value="1"/>
</dbReference>
<dbReference type="InterPro" id="IPR036397">
    <property type="entry name" value="RNaseH_sf"/>
</dbReference>
<dbReference type="FunFam" id="3.30.420.10:FF:000059">
    <property type="entry name" value="Exosome complex exonuclease Rrp6"/>
    <property type="match status" value="1"/>
</dbReference>
<dbReference type="InterPro" id="IPR044876">
    <property type="entry name" value="HRDC_dom_sf"/>
</dbReference>
<dbReference type="InterPro" id="IPR045092">
    <property type="entry name" value="Rrp6-like"/>
</dbReference>
<feature type="compositionally biased region" description="Polar residues" evidence="9">
    <location>
        <begin position="538"/>
        <end position="560"/>
    </location>
</feature>
<dbReference type="Pfam" id="PF01612">
    <property type="entry name" value="DNA_pol_A_exo1"/>
    <property type="match status" value="1"/>
</dbReference>
<feature type="domain" description="HRDC" evidence="10">
    <location>
        <begin position="455"/>
        <end position="535"/>
    </location>
</feature>
<feature type="region of interest" description="Disordered" evidence="9">
    <location>
        <begin position="646"/>
        <end position="729"/>
    </location>
</feature>
<dbReference type="GO" id="GO:0000176">
    <property type="term" value="C:nuclear exosome (RNase complex)"/>
    <property type="evidence" value="ECO:0007669"/>
    <property type="project" value="InterPro"/>
</dbReference>
<dbReference type="Gene3D" id="1.10.150.80">
    <property type="entry name" value="HRDC domain"/>
    <property type="match status" value="1"/>
</dbReference>
<feature type="region of interest" description="Disordered" evidence="9">
    <location>
        <begin position="538"/>
        <end position="571"/>
    </location>
</feature>
<dbReference type="GO" id="GO:0071051">
    <property type="term" value="P:poly(A)-dependent snoRNA 3'-end processing"/>
    <property type="evidence" value="ECO:0007669"/>
    <property type="project" value="TreeGrafter"/>
</dbReference>
<dbReference type="EMBL" id="LK023313">
    <property type="protein sequence ID" value="CDS03624.1"/>
    <property type="molecule type" value="Genomic_DNA"/>
</dbReference>
<evidence type="ECO:0000256" key="8">
    <source>
        <dbReference type="ARBA" id="ARBA00043957"/>
    </source>
</evidence>
<keyword evidence="2" id="KW-0698">rRNA processing</keyword>
<dbReference type="InterPro" id="IPR002562">
    <property type="entry name" value="3'-5'_exonuclease_dom"/>
</dbReference>
<keyword evidence="5" id="KW-0271">Exosome</keyword>
<dbReference type="GO" id="GO:0071038">
    <property type="term" value="P:TRAMP-dependent tRNA surveillance pathway"/>
    <property type="evidence" value="ECO:0007669"/>
    <property type="project" value="TreeGrafter"/>
</dbReference>
<dbReference type="SMART" id="SM00474">
    <property type="entry name" value="35EXOc"/>
    <property type="match status" value="1"/>
</dbReference>
<reference evidence="11" key="1">
    <citation type="journal article" date="2014" name="Genome Announc.">
        <title>De novo whole-genome sequence and genome annotation of Lichtheimia ramosa.</title>
        <authorList>
            <person name="Linde J."/>
            <person name="Schwartze V."/>
            <person name="Binder U."/>
            <person name="Lass-Florl C."/>
            <person name="Voigt K."/>
            <person name="Horn F."/>
        </authorList>
    </citation>
    <scope>NUCLEOTIDE SEQUENCE</scope>
    <source>
        <strain evidence="11">JMRC FSU:6197</strain>
    </source>
</reference>
<dbReference type="FunFam" id="1.10.150.80:FF:000001">
    <property type="entry name" value="Putative exosome component 10"/>
    <property type="match status" value="1"/>
</dbReference>
<dbReference type="GO" id="GO:0071040">
    <property type="term" value="P:nuclear polyadenylation-dependent antisense transcript catabolic process"/>
    <property type="evidence" value="ECO:0007669"/>
    <property type="project" value="TreeGrafter"/>
</dbReference>
<comment type="subcellular location">
    <subcellularLocation>
        <location evidence="1">Nucleus</location>
    </subcellularLocation>
</comment>
<feature type="compositionally biased region" description="Basic residues" evidence="9">
    <location>
        <begin position="708"/>
        <end position="720"/>
    </location>
</feature>
<dbReference type="GO" id="GO:0000166">
    <property type="term" value="F:nucleotide binding"/>
    <property type="evidence" value="ECO:0007669"/>
    <property type="project" value="InterPro"/>
</dbReference>
<dbReference type="GO" id="GO:0000467">
    <property type="term" value="P:exonucleolytic trimming to generate mature 3'-end of 5.8S rRNA from tricistronic rRNA transcript (SSU-rRNA, 5.8S rRNA, LSU-rRNA)"/>
    <property type="evidence" value="ECO:0007669"/>
    <property type="project" value="InterPro"/>
</dbReference>
<dbReference type="PANTHER" id="PTHR12124">
    <property type="entry name" value="POLYMYOSITIS/SCLERODERMA AUTOANTIGEN-RELATED"/>
    <property type="match status" value="1"/>
</dbReference>